<reference evidence="3" key="1">
    <citation type="journal article" date="2019" name="Int. J. Syst. Evol. Microbiol.">
        <title>The Global Catalogue of Microorganisms (GCM) 10K type strain sequencing project: providing services to taxonomists for standard genome sequencing and annotation.</title>
        <authorList>
            <consortium name="The Broad Institute Genomics Platform"/>
            <consortium name="The Broad Institute Genome Sequencing Center for Infectious Disease"/>
            <person name="Wu L."/>
            <person name="Ma J."/>
        </authorList>
    </citation>
    <scope>NUCLEOTIDE SEQUENCE [LARGE SCALE GENOMIC DNA]</scope>
    <source>
        <strain evidence="3">NBRC 105857</strain>
    </source>
</reference>
<keyword evidence="1" id="KW-1133">Transmembrane helix</keyword>
<keyword evidence="1" id="KW-0812">Transmembrane</keyword>
<accession>A0ABQ5YUY1</accession>
<dbReference type="PANTHER" id="PTHR38602">
    <property type="entry name" value="INNER MEMBRANE PROTEIN-RELATED"/>
    <property type="match status" value="1"/>
</dbReference>
<dbReference type="Proteomes" id="UP001156664">
    <property type="component" value="Unassembled WGS sequence"/>
</dbReference>
<evidence type="ECO:0000256" key="1">
    <source>
        <dbReference type="SAM" id="Phobius"/>
    </source>
</evidence>
<evidence type="ECO:0000313" key="3">
    <source>
        <dbReference type="Proteomes" id="UP001156664"/>
    </source>
</evidence>
<proteinExistence type="predicted"/>
<sequence>MSETLLSALALVFIIEGFMPFFFPKNWKEAFLKIASLTEGQIRFVGLVALLIGLGMLFLVQSPL</sequence>
<organism evidence="2 3">
    <name type="scientific">Limnobacter litoralis</name>
    <dbReference type="NCBI Taxonomy" id="481366"/>
    <lineage>
        <taxon>Bacteria</taxon>
        <taxon>Pseudomonadati</taxon>
        <taxon>Pseudomonadota</taxon>
        <taxon>Betaproteobacteria</taxon>
        <taxon>Burkholderiales</taxon>
        <taxon>Burkholderiaceae</taxon>
        <taxon>Limnobacter</taxon>
    </lineage>
</organism>
<dbReference type="EMBL" id="BSOJ01000038">
    <property type="protein sequence ID" value="GLR27736.1"/>
    <property type="molecule type" value="Genomic_DNA"/>
</dbReference>
<dbReference type="RefSeq" id="WP_284282604.1">
    <property type="nucleotide sequence ID" value="NZ_BSOJ01000038.1"/>
</dbReference>
<comment type="caution">
    <text evidence="2">The sequence shown here is derived from an EMBL/GenBank/DDBJ whole genome shotgun (WGS) entry which is preliminary data.</text>
</comment>
<gene>
    <name evidence="2" type="ORF">GCM10007875_28280</name>
</gene>
<feature type="transmembrane region" description="Helical" evidence="1">
    <location>
        <begin position="6"/>
        <end position="23"/>
    </location>
</feature>
<keyword evidence="1" id="KW-0472">Membrane</keyword>
<evidence type="ECO:0000313" key="2">
    <source>
        <dbReference type="EMBL" id="GLR27736.1"/>
    </source>
</evidence>
<evidence type="ECO:0008006" key="4">
    <source>
        <dbReference type="Google" id="ProtNLM"/>
    </source>
</evidence>
<dbReference type="Pfam" id="PF09838">
    <property type="entry name" value="DUF2065"/>
    <property type="match status" value="1"/>
</dbReference>
<name>A0ABQ5YUY1_9BURK</name>
<protein>
    <recommendedName>
        <fullName evidence="4">DUF2065 domain-containing protein</fullName>
    </recommendedName>
</protein>
<keyword evidence="3" id="KW-1185">Reference proteome</keyword>
<dbReference type="InterPro" id="IPR019201">
    <property type="entry name" value="DUF2065"/>
</dbReference>
<feature type="transmembrane region" description="Helical" evidence="1">
    <location>
        <begin position="44"/>
        <end position="61"/>
    </location>
</feature>
<dbReference type="PANTHER" id="PTHR38602:SF1">
    <property type="entry name" value="INNER MEMBRANE PROTEIN"/>
    <property type="match status" value="1"/>
</dbReference>